<evidence type="ECO:0000313" key="15">
    <source>
        <dbReference type="Proteomes" id="UP000694564"/>
    </source>
</evidence>
<evidence type="ECO:0000256" key="7">
    <source>
        <dbReference type="ARBA" id="ARBA00022989"/>
    </source>
</evidence>
<dbReference type="GO" id="GO:0019236">
    <property type="term" value="P:response to pheromone"/>
    <property type="evidence" value="ECO:0007669"/>
    <property type="project" value="UniProtKB-KW"/>
</dbReference>
<keyword evidence="11" id="KW-0325">Glycoprotein</keyword>
<dbReference type="FunFam" id="1.20.1070.10:FF:000033">
    <property type="entry name" value="Vomeronasal type-1 receptor"/>
    <property type="match status" value="1"/>
</dbReference>
<evidence type="ECO:0000256" key="12">
    <source>
        <dbReference type="ARBA" id="ARBA00023224"/>
    </source>
</evidence>
<keyword evidence="4 13" id="KW-1003">Cell membrane</keyword>
<evidence type="ECO:0000256" key="9">
    <source>
        <dbReference type="ARBA" id="ARBA00023136"/>
    </source>
</evidence>
<evidence type="ECO:0000256" key="1">
    <source>
        <dbReference type="ARBA" id="ARBA00003878"/>
    </source>
</evidence>
<keyword evidence="10 13" id="KW-0675">Receptor</keyword>
<keyword evidence="8 13" id="KW-0297">G-protein coupled receptor</keyword>
<keyword evidence="7 13" id="KW-1133">Transmembrane helix</keyword>
<keyword evidence="15" id="KW-1185">Reference proteome</keyword>
<dbReference type="InterPro" id="IPR004072">
    <property type="entry name" value="Vmron_rcpt_1"/>
</dbReference>
<feature type="transmembrane region" description="Helical" evidence="13">
    <location>
        <begin position="83"/>
        <end position="110"/>
    </location>
</feature>
<dbReference type="PRINTS" id="PR01534">
    <property type="entry name" value="VOMERONASL1R"/>
</dbReference>
<organism evidence="14 15">
    <name type="scientific">Sciurus vulgaris</name>
    <name type="common">Eurasian red squirrel</name>
    <dbReference type="NCBI Taxonomy" id="55149"/>
    <lineage>
        <taxon>Eukaryota</taxon>
        <taxon>Metazoa</taxon>
        <taxon>Chordata</taxon>
        <taxon>Craniata</taxon>
        <taxon>Vertebrata</taxon>
        <taxon>Euteleostomi</taxon>
        <taxon>Mammalia</taxon>
        <taxon>Eutheria</taxon>
        <taxon>Euarchontoglires</taxon>
        <taxon>Glires</taxon>
        <taxon>Rodentia</taxon>
        <taxon>Sciuromorpha</taxon>
        <taxon>Sciuridae</taxon>
        <taxon>Sciurinae</taxon>
        <taxon>Sciurini</taxon>
        <taxon>Sciurus</taxon>
    </lineage>
</organism>
<proteinExistence type="inferred from homology"/>
<keyword evidence="12 13" id="KW-0807">Transducer</keyword>
<accession>A0A8D2DFP9</accession>
<dbReference type="Ensembl" id="ENSSVLT00005026155.1">
    <property type="protein sequence ID" value="ENSSVLP00005023524.1"/>
    <property type="gene ID" value="ENSSVLG00005018685.1"/>
</dbReference>
<dbReference type="AlphaFoldDB" id="A0A8D2DFP9"/>
<dbReference type="OrthoDB" id="9606139at2759"/>
<name>A0A8D2DFP9_SCIVU</name>
<evidence type="ECO:0000256" key="6">
    <source>
        <dbReference type="ARBA" id="ARBA00022692"/>
    </source>
</evidence>
<evidence type="ECO:0000256" key="5">
    <source>
        <dbReference type="ARBA" id="ARBA00022507"/>
    </source>
</evidence>
<evidence type="ECO:0000256" key="13">
    <source>
        <dbReference type="RuleBase" id="RU364061"/>
    </source>
</evidence>
<evidence type="ECO:0000313" key="14">
    <source>
        <dbReference type="Ensembl" id="ENSSVLP00005023524.1"/>
    </source>
</evidence>
<keyword evidence="5 13" id="KW-0589">Pheromone response</keyword>
<dbReference type="Proteomes" id="UP000694564">
    <property type="component" value="Chromosome 16"/>
</dbReference>
<feature type="transmembrane region" description="Helical" evidence="13">
    <location>
        <begin position="6"/>
        <end position="33"/>
    </location>
</feature>
<evidence type="ECO:0000256" key="8">
    <source>
        <dbReference type="ARBA" id="ARBA00023040"/>
    </source>
</evidence>
<feature type="transmembrane region" description="Helical" evidence="13">
    <location>
        <begin position="131"/>
        <end position="150"/>
    </location>
</feature>
<sequence>MASRNLATGIIFLLQTIVGFMGNIFFLSHYSYLYFTRYRVRYTDLILKHLTVANSLVLLSKGVPQTMAAFGSKHFFSDTGCKVLFYVHRVGRGVCIGSMCLLSVFQAIMIRPMTSRWAELQSQIPKYIGSSNILCWILNLLVNSFIPVFVTGNSNNKNNTKKKELGICSTIVSNRTTGWLVTVLWLAYDVLCVGFMIWANGSMVFILYRHKQRVQHIHSTKCFLRSSPETRVTQKILVLVSTFVSLYTLSSIFLFFLSFSDDANGWLANISALIPACFPTKSKMVTELYLISFF</sequence>
<comment type="function">
    <text evidence="1">Putative pheromone receptor.</text>
</comment>
<dbReference type="Gene3D" id="1.20.1070.10">
    <property type="entry name" value="Rhodopsin 7-helix transmembrane proteins"/>
    <property type="match status" value="1"/>
</dbReference>
<feature type="transmembrane region" description="Helical" evidence="13">
    <location>
        <begin position="236"/>
        <end position="259"/>
    </location>
</feature>
<dbReference type="GeneTree" id="ENSGT00960000186612"/>
<evidence type="ECO:0000256" key="10">
    <source>
        <dbReference type="ARBA" id="ARBA00023170"/>
    </source>
</evidence>
<dbReference type="GO" id="GO:0005886">
    <property type="term" value="C:plasma membrane"/>
    <property type="evidence" value="ECO:0007669"/>
    <property type="project" value="UniProtKB-SubCell"/>
</dbReference>
<evidence type="ECO:0000256" key="3">
    <source>
        <dbReference type="ARBA" id="ARBA00010663"/>
    </source>
</evidence>
<evidence type="ECO:0000256" key="11">
    <source>
        <dbReference type="ARBA" id="ARBA00023180"/>
    </source>
</evidence>
<dbReference type="Pfam" id="PF03402">
    <property type="entry name" value="V1R"/>
    <property type="match status" value="1"/>
</dbReference>
<reference evidence="14" key="2">
    <citation type="submission" date="2025-09" db="UniProtKB">
        <authorList>
            <consortium name="Ensembl"/>
        </authorList>
    </citation>
    <scope>IDENTIFICATION</scope>
</reference>
<dbReference type="SUPFAM" id="SSF81321">
    <property type="entry name" value="Family A G protein-coupled receptor-like"/>
    <property type="match status" value="1"/>
</dbReference>
<evidence type="ECO:0000256" key="4">
    <source>
        <dbReference type="ARBA" id="ARBA00022475"/>
    </source>
</evidence>
<evidence type="ECO:0000256" key="2">
    <source>
        <dbReference type="ARBA" id="ARBA00004651"/>
    </source>
</evidence>
<dbReference type="GO" id="GO:0016503">
    <property type="term" value="F:pheromone receptor activity"/>
    <property type="evidence" value="ECO:0007669"/>
    <property type="project" value="InterPro"/>
</dbReference>
<comment type="subcellular location">
    <subcellularLocation>
        <location evidence="2 13">Cell membrane</location>
        <topology evidence="2 13">Multi-pass membrane protein</topology>
    </subcellularLocation>
</comment>
<reference evidence="14" key="1">
    <citation type="submission" date="2025-08" db="UniProtKB">
        <authorList>
            <consortium name="Ensembl"/>
        </authorList>
    </citation>
    <scope>IDENTIFICATION</scope>
</reference>
<dbReference type="PANTHER" id="PTHR24062">
    <property type="entry name" value="VOMERONASAL TYPE-1 RECEPTOR"/>
    <property type="match status" value="1"/>
</dbReference>
<protein>
    <recommendedName>
        <fullName evidence="13">Vomeronasal type-1 receptor</fullName>
    </recommendedName>
</protein>
<keyword evidence="6 13" id="KW-0812">Transmembrane</keyword>
<comment type="similarity">
    <text evidence="3 13">Belongs to the G-protein coupled receptor 1 family.</text>
</comment>
<keyword evidence="9 13" id="KW-0472">Membrane</keyword>
<feature type="transmembrane region" description="Helical" evidence="13">
    <location>
        <begin position="185"/>
        <end position="208"/>
    </location>
</feature>